<proteinExistence type="predicted"/>
<reference evidence="3 4" key="1">
    <citation type="journal article" date="2021" name="Sci. Rep.">
        <title>The genome of the diatom Chaetoceros tenuissimus carries an ancient integrated fragment of an extant virus.</title>
        <authorList>
            <person name="Hongo Y."/>
            <person name="Kimura K."/>
            <person name="Takaki Y."/>
            <person name="Yoshida Y."/>
            <person name="Baba S."/>
            <person name="Kobayashi G."/>
            <person name="Nagasaki K."/>
            <person name="Hano T."/>
            <person name="Tomaru Y."/>
        </authorList>
    </citation>
    <scope>NUCLEOTIDE SEQUENCE [LARGE SCALE GENOMIC DNA]</scope>
    <source>
        <strain evidence="3 4">NIES-3715</strain>
    </source>
</reference>
<feature type="region of interest" description="Disordered" evidence="2">
    <location>
        <begin position="442"/>
        <end position="486"/>
    </location>
</feature>
<keyword evidence="1" id="KW-0677">Repeat</keyword>
<gene>
    <name evidence="3" type="ORF">CTEN210_01245</name>
</gene>
<accession>A0AAD3CFB7</accession>
<name>A0AAD3CFB7_9STRA</name>
<feature type="compositionally biased region" description="Low complexity" evidence="2">
    <location>
        <begin position="450"/>
        <end position="473"/>
    </location>
</feature>
<organism evidence="3 4">
    <name type="scientific">Chaetoceros tenuissimus</name>
    <dbReference type="NCBI Taxonomy" id="426638"/>
    <lineage>
        <taxon>Eukaryota</taxon>
        <taxon>Sar</taxon>
        <taxon>Stramenopiles</taxon>
        <taxon>Ochrophyta</taxon>
        <taxon>Bacillariophyta</taxon>
        <taxon>Coscinodiscophyceae</taxon>
        <taxon>Chaetocerotophycidae</taxon>
        <taxon>Chaetocerotales</taxon>
        <taxon>Chaetocerotaceae</taxon>
        <taxon>Chaetoceros</taxon>
    </lineage>
</organism>
<dbReference type="PANTHER" id="PTHR47942">
    <property type="entry name" value="TETRATRICOPEPTIDE REPEAT (TPR)-LIKE SUPERFAMILY PROTEIN-RELATED"/>
    <property type="match status" value="1"/>
</dbReference>
<dbReference type="NCBIfam" id="TIGR00756">
    <property type="entry name" value="PPR"/>
    <property type="match status" value="1"/>
</dbReference>
<sequence>MKGRATHYNKKEGSTRSHRANGEIRPHNNRPYVNRKNSKPKDIIKLLHSCAKAGKPKEALQYLAEMQKQYAEGNQAMKVDFRHYNSVMHAWVKSHAKGKEYRAKEILDWMCNLQVTDPENNQHLKPTNISFNVCINAFSKSRDRNATDVAWELFESIEPYHQQGVVSSGPDYHTYRAILHALLNNVQPGYADRAEKVLHQMYADGKDTTKPDDSIYHIILHIYSHNKEKNSPQRAEALLNNMHSRFLAGEKALKPSTITFNTLLNTYAKSKLRNAAERAEKILHHMQDLYEKRFGDVQPDIISFNTVLNAHASSQCIGSDLRAYTILQKMRELYCSGIITVAPNTRTYNACLKACLCKHTMKTSEQKKETFDRALDLMKDLHESHDWHVSPDEHSYDWFLRICSDLCEDLDTRQKMASWAFDLCKRNGLAKGRICRQYSDIMSTKPEEPSSASPTLVTSSSSSDKDTNSQILPSLPPIPPQSHHRMLNPYASNFQLEPRMDGNMNNRHYYPLQHNQQYHHQSMRPTQSSLSIHSNIAQSDSSLSEMNSYTNPENLDNLDNIHLEYDLLTSASTPAPFHSSNKDNAIPSISATATFPTPIQKPSSTQSGYMSMNADKNPNLWSFNQSFDTALSDESGKTWAPTLSLDFSRDSFAKSAF</sequence>
<evidence type="ECO:0000313" key="3">
    <source>
        <dbReference type="EMBL" id="GFH44771.1"/>
    </source>
</evidence>
<dbReference type="AlphaFoldDB" id="A0AAD3CFB7"/>
<comment type="caution">
    <text evidence="3">The sequence shown here is derived from an EMBL/GenBank/DDBJ whole genome shotgun (WGS) entry which is preliminary data.</text>
</comment>
<protein>
    <recommendedName>
        <fullName evidence="5">Pentacotripeptide-repeat region of PRORP domain-containing protein</fullName>
    </recommendedName>
</protein>
<feature type="compositionally biased region" description="Basic and acidic residues" evidence="2">
    <location>
        <begin position="9"/>
        <end position="26"/>
    </location>
</feature>
<evidence type="ECO:0000256" key="1">
    <source>
        <dbReference type="ARBA" id="ARBA00022737"/>
    </source>
</evidence>
<dbReference type="PANTHER" id="PTHR47942:SF63">
    <property type="entry name" value="PENTATRICOPEPTIDE REPEAT-CONTAINING PROTEIN"/>
    <property type="match status" value="1"/>
</dbReference>
<evidence type="ECO:0008006" key="5">
    <source>
        <dbReference type="Google" id="ProtNLM"/>
    </source>
</evidence>
<dbReference type="InterPro" id="IPR051222">
    <property type="entry name" value="PPR/CCM1_RNA-binding"/>
</dbReference>
<dbReference type="Proteomes" id="UP001054902">
    <property type="component" value="Unassembled WGS sequence"/>
</dbReference>
<evidence type="ECO:0000256" key="2">
    <source>
        <dbReference type="SAM" id="MobiDB-lite"/>
    </source>
</evidence>
<dbReference type="InterPro" id="IPR011990">
    <property type="entry name" value="TPR-like_helical_dom_sf"/>
</dbReference>
<dbReference type="EMBL" id="BLLK01000020">
    <property type="protein sequence ID" value="GFH44771.1"/>
    <property type="molecule type" value="Genomic_DNA"/>
</dbReference>
<dbReference type="Pfam" id="PF01535">
    <property type="entry name" value="PPR"/>
    <property type="match status" value="1"/>
</dbReference>
<feature type="region of interest" description="Disordered" evidence="2">
    <location>
        <begin position="1"/>
        <end position="36"/>
    </location>
</feature>
<keyword evidence="4" id="KW-1185">Reference proteome</keyword>
<dbReference type="Gene3D" id="1.25.40.10">
    <property type="entry name" value="Tetratricopeptide repeat domain"/>
    <property type="match status" value="2"/>
</dbReference>
<dbReference type="InterPro" id="IPR002885">
    <property type="entry name" value="PPR_rpt"/>
</dbReference>
<evidence type="ECO:0000313" key="4">
    <source>
        <dbReference type="Proteomes" id="UP001054902"/>
    </source>
</evidence>
<dbReference type="Pfam" id="PF13812">
    <property type="entry name" value="PPR_3"/>
    <property type="match status" value="1"/>
</dbReference>